<protein>
    <recommendedName>
        <fullName evidence="2">DUF4426 domain-containing protein</fullName>
    </recommendedName>
</protein>
<dbReference type="Proteomes" id="UP001523550">
    <property type="component" value="Unassembled WGS sequence"/>
</dbReference>
<keyword evidence="1" id="KW-0732">Signal</keyword>
<dbReference type="Pfam" id="PF14467">
    <property type="entry name" value="DUF4426"/>
    <property type="match status" value="1"/>
</dbReference>
<evidence type="ECO:0000313" key="4">
    <source>
        <dbReference type="Proteomes" id="UP001523550"/>
    </source>
</evidence>
<organism evidence="3 4">
    <name type="scientific">Natronospira proteinivora</name>
    <dbReference type="NCBI Taxonomy" id="1807133"/>
    <lineage>
        <taxon>Bacteria</taxon>
        <taxon>Pseudomonadati</taxon>
        <taxon>Pseudomonadota</taxon>
        <taxon>Gammaproteobacteria</taxon>
        <taxon>Natronospirales</taxon>
        <taxon>Natronospiraceae</taxon>
        <taxon>Natronospira</taxon>
    </lineage>
</organism>
<evidence type="ECO:0000313" key="3">
    <source>
        <dbReference type="EMBL" id="MCP1728391.1"/>
    </source>
</evidence>
<dbReference type="EMBL" id="JALJYF010000002">
    <property type="protein sequence ID" value="MCP1728391.1"/>
    <property type="molecule type" value="Genomic_DNA"/>
</dbReference>
<feature type="signal peptide" evidence="1">
    <location>
        <begin position="1"/>
        <end position="20"/>
    </location>
</feature>
<name>A0ABT1GAN2_9GAMM</name>
<gene>
    <name evidence="3" type="ORF">J2T60_002391</name>
</gene>
<feature type="chain" id="PRO_5045878008" description="DUF4426 domain-containing protein" evidence="1">
    <location>
        <begin position="21"/>
        <end position="144"/>
    </location>
</feature>
<dbReference type="RefSeq" id="WP_253450436.1">
    <property type="nucleotide sequence ID" value="NZ_JALJYF010000002.1"/>
</dbReference>
<accession>A0ABT1GAN2</accession>
<evidence type="ECO:0000259" key="2">
    <source>
        <dbReference type="Pfam" id="PF14467"/>
    </source>
</evidence>
<proteinExistence type="predicted"/>
<comment type="caution">
    <text evidence="3">The sequence shown here is derived from an EMBL/GenBank/DDBJ whole genome shotgun (WGS) entry which is preliminary data.</text>
</comment>
<dbReference type="InterPro" id="IPR025218">
    <property type="entry name" value="DUF4426"/>
</dbReference>
<sequence length="144" mass="16445">MTKRLGIFLITMLLSITPVAGEVEQARETDRHTIYYNVLPTSALPEAMARAYGITRSDTRVLLNITVREREEDRTIPVSARINAQAVNLNGQLKRFSMREISEEDAIYYIGDVGVNRGEILNFTLRVAPEGERREEVIEFQRAF</sequence>
<reference evidence="3 4" key="1">
    <citation type="submission" date="2022-03" db="EMBL/GenBank/DDBJ databases">
        <title>Genomic Encyclopedia of Type Strains, Phase III (KMG-III): the genomes of soil and plant-associated and newly described type strains.</title>
        <authorList>
            <person name="Whitman W."/>
        </authorList>
    </citation>
    <scope>NUCLEOTIDE SEQUENCE [LARGE SCALE GENOMIC DNA]</scope>
    <source>
        <strain evidence="3 4">BSker1</strain>
    </source>
</reference>
<keyword evidence="4" id="KW-1185">Reference proteome</keyword>
<evidence type="ECO:0000256" key="1">
    <source>
        <dbReference type="SAM" id="SignalP"/>
    </source>
</evidence>
<feature type="domain" description="DUF4426" evidence="2">
    <location>
        <begin position="28"/>
        <end position="144"/>
    </location>
</feature>
<dbReference type="Gene3D" id="2.60.40.3340">
    <property type="entry name" value="Domain of unknown function DUF4426"/>
    <property type="match status" value="1"/>
</dbReference>